<dbReference type="SUPFAM" id="SSF111369">
    <property type="entry name" value="HlyD-like secretion proteins"/>
    <property type="match status" value="1"/>
</dbReference>
<evidence type="ECO:0000256" key="1">
    <source>
        <dbReference type="ARBA" id="ARBA00009477"/>
    </source>
</evidence>
<name>A0A840VK97_9PROT</name>
<proteinExistence type="inferred from homology"/>
<dbReference type="GO" id="GO:0015562">
    <property type="term" value="F:efflux transmembrane transporter activity"/>
    <property type="evidence" value="ECO:0007669"/>
    <property type="project" value="TreeGrafter"/>
</dbReference>
<dbReference type="Gene3D" id="2.40.420.20">
    <property type="match status" value="1"/>
</dbReference>
<dbReference type="EMBL" id="JACHFJ010000002">
    <property type="protein sequence ID" value="MBB5372669.1"/>
    <property type="molecule type" value="Genomic_DNA"/>
</dbReference>
<dbReference type="PANTHER" id="PTHR30469:SF11">
    <property type="entry name" value="BLL4320 PROTEIN"/>
    <property type="match status" value="1"/>
</dbReference>
<dbReference type="InterPro" id="IPR006143">
    <property type="entry name" value="RND_pump_MFP"/>
</dbReference>
<dbReference type="GO" id="GO:1990281">
    <property type="term" value="C:efflux pump complex"/>
    <property type="evidence" value="ECO:0007669"/>
    <property type="project" value="TreeGrafter"/>
</dbReference>
<protein>
    <submittedName>
        <fullName evidence="4">Membrane fusion protein (Multidrug efflux system)</fullName>
    </submittedName>
</protein>
<dbReference type="AlphaFoldDB" id="A0A840VK97"/>
<dbReference type="Gene3D" id="2.40.50.100">
    <property type="match status" value="2"/>
</dbReference>
<evidence type="ECO:0000259" key="2">
    <source>
        <dbReference type="Pfam" id="PF25917"/>
    </source>
</evidence>
<dbReference type="PANTHER" id="PTHR30469">
    <property type="entry name" value="MULTIDRUG RESISTANCE PROTEIN MDTA"/>
    <property type="match status" value="1"/>
</dbReference>
<evidence type="ECO:0000313" key="5">
    <source>
        <dbReference type="Proteomes" id="UP000553706"/>
    </source>
</evidence>
<comment type="caution">
    <text evidence="4">The sequence shown here is derived from an EMBL/GenBank/DDBJ whole genome shotgun (WGS) entry which is preliminary data.</text>
</comment>
<organism evidence="4 5">
    <name type="scientific">Acidocella aromatica</name>
    <dbReference type="NCBI Taxonomy" id="1303579"/>
    <lineage>
        <taxon>Bacteria</taxon>
        <taxon>Pseudomonadati</taxon>
        <taxon>Pseudomonadota</taxon>
        <taxon>Alphaproteobacteria</taxon>
        <taxon>Acetobacterales</taxon>
        <taxon>Acidocellaceae</taxon>
        <taxon>Acidocella</taxon>
    </lineage>
</organism>
<keyword evidence="5" id="KW-1185">Reference proteome</keyword>
<dbReference type="FunFam" id="2.40.30.170:FF:000010">
    <property type="entry name" value="Efflux RND transporter periplasmic adaptor subunit"/>
    <property type="match status" value="1"/>
</dbReference>
<dbReference type="RefSeq" id="WP_183265674.1">
    <property type="nucleotide sequence ID" value="NZ_JACHFJ010000002.1"/>
</dbReference>
<dbReference type="Gene3D" id="2.40.30.170">
    <property type="match status" value="1"/>
</dbReference>
<dbReference type="InterPro" id="IPR058625">
    <property type="entry name" value="MdtA-like_BSH"/>
</dbReference>
<dbReference type="NCBIfam" id="TIGR01730">
    <property type="entry name" value="RND_mfp"/>
    <property type="match status" value="1"/>
</dbReference>
<dbReference type="Pfam" id="PF25954">
    <property type="entry name" value="Beta-barrel_RND_2"/>
    <property type="match status" value="1"/>
</dbReference>
<feature type="domain" description="CusB-like beta-barrel" evidence="3">
    <location>
        <begin position="207"/>
        <end position="280"/>
    </location>
</feature>
<evidence type="ECO:0000313" key="4">
    <source>
        <dbReference type="EMBL" id="MBB5372669.1"/>
    </source>
</evidence>
<accession>A0A840VK97</accession>
<comment type="similarity">
    <text evidence="1">Belongs to the membrane fusion protein (MFP) (TC 8.A.1) family.</text>
</comment>
<sequence length="380" mass="39924">MSKPNPTKRMVIMLVSVAVLFALVFGYGALRSFMIGQFLKGFANQVQTVATITAEASPWQPQLQSVGSITAINGAALSAEVSGIIDTINFESGADVQKGQVLATLRPNNDPAVLAQLQATAKLDAINYARDQKQFAASAVSQATLDSDRETLAAAQAQVAAQQALMAEKVIRAPFAGRLGIRKVDIGQYISPGTEIVTLEQLDPLYVDFYLPQRTLSEVQPGQTVNLSLDAYPGQSFTATVSAIGAQVDQDTRSVAVRATVPNGKLLLRPGMFASLSVATGAPASYVTLPQTAITYSSYGDTVFIVRHGQDAKGKPALVAEQVFVTLGDTRGDQVAVLSGVQPGDVVVTAGQVKLRNGAVVSINNSVQPPNSATPNPPNE</sequence>
<reference evidence="4 5" key="1">
    <citation type="submission" date="2020-08" db="EMBL/GenBank/DDBJ databases">
        <title>Genomic Encyclopedia of Type Strains, Phase IV (KMG-IV): sequencing the most valuable type-strain genomes for metagenomic binning, comparative biology and taxonomic classification.</title>
        <authorList>
            <person name="Goeker M."/>
        </authorList>
    </citation>
    <scope>NUCLEOTIDE SEQUENCE [LARGE SCALE GENOMIC DNA]</scope>
    <source>
        <strain evidence="4 5">DSM 27026</strain>
    </source>
</reference>
<dbReference type="Proteomes" id="UP000553706">
    <property type="component" value="Unassembled WGS sequence"/>
</dbReference>
<gene>
    <name evidence="4" type="ORF">HNP71_000907</name>
</gene>
<dbReference type="Pfam" id="PF25917">
    <property type="entry name" value="BSH_RND"/>
    <property type="match status" value="1"/>
</dbReference>
<evidence type="ECO:0000259" key="3">
    <source>
        <dbReference type="Pfam" id="PF25954"/>
    </source>
</evidence>
<dbReference type="InterPro" id="IPR058792">
    <property type="entry name" value="Beta-barrel_RND_2"/>
</dbReference>
<feature type="domain" description="Multidrug resistance protein MdtA-like barrel-sandwich hybrid" evidence="2">
    <location>
        <begin position="75"/>
        <end position="195"/>
    </location>
</feature>